<dbReference type="Proteomes" id="UP000231343">
    <property type="component" value="Unassembled WGS sequence"/>
</dbReference>
<dbReference type="Pfam" id="PF20108">
    <property type="entry name" value="DUF6498"/>
    <property type="match status" value="1"/>
</dbReference>
<comment type="caution">
    <text evidence="2">The sequence shown here is derived from an EMBL/GenBank/DDBJ whole genome shotgun (WGS) entry which is preliminary data.</text>
</comment>
<feature type="transmembrane region" description="Helical" evidence="1">
    <location>
        <begin position="77"/>
        <end position="109"/>
    </location>
</feature>
<feature type="transmembrane region" description="Helical" evidence="1">
    <location>
        <begin position="12"/>
        <end position="31"/>
    </location>
</feature>
<keyword evidence="1" id="KW-1133">Transmembrane helix</keyword>
<evidence type="ECO:0000313" key="3">
    <source>
        <dbReference type="Proteomes" id="UP000231343"/>
    </source>
</evidence>
<evidence type="ECO:0000256" key="1">
    <source>
        <dbReference type="SAM" id="Phobius"/>
    </source>
</evidence>
<gene>
    <name evidence="2" type="ORF">COT42_01105</name>
</gene>
<evidence type="ECO:0000313" key="2">
    <source>
        <dbReference type="EMBL" id="PIS31421.1"/>
    </source>
</evidence>
<keyword evidence="1" id="KW-0472">Membrane</keyword>
<dbReference type="AlphaFoldDB" id="A0A2H0Y1F6"/>
<feature type="transmembrane region" description="Helical" evidence="1">
    <location>
        <begin position="129"/>
        <end position="149"/>
    </location>
</feature>
<proteinExistence type="predicted"/>
<dbReference type="EMBL" id="PEYM01000016">
    <property type="protein sequence ID" value="PIS31421.1"/>
    <property type="molecule type" value="Genomic_DNA"/>
</dbReference>
<sequence>MTHLFNKYSNSAVALIIANLTPLFGALFLGWEIFDILFIYWFEGLIIGFFNIFKILFTPMAHDTTTTNLPKPIVEIILLPVKVITIAFFIVHYGLFMAGHGFLLLYLFGNVPKTAFQNFSGALLLFVDLAIKLKIALLSLFISHGLSFVKNFLLGQESSEGKNQEFFFSPYKRILIMHLTIVLCAGITLATGQNIYILVGLIIMKIATDLWSHLMERKRFSSEAIIKPAGKLFFGFSSWFFGKIAPEETKSSQGWQRFKNLLD</sequence>
<accession>A0A2H0Y1F6</accession>
<organism evidence="2 3">
    <name type="scientific">Candidatus Saganbacteria bacterium CG08_land_8_20_14_0_20_45_16</name>
    <dbReference type="NCBI Taxonomy" id="2014293"/>
    <lineage>
        <taxon>Bacteria</taxon>
        <taxon>Bacillati</taxon>
        <taxon>Saganbacteria</taxon>
    </lineage>
</organism>
<keyword evidence="1" id="KW-0812">Transmembrane</keyword>
<name>A0A2H0Y1F6_UNCSA</name>
<protein>
    <submittedName>
        <fullName evidence="2">Uncharacterized protein</fullName>
    </submittedName>
</protein>
<feature type="transmembrane region" description="Helical" evidence="1">
    <location>
        <begin position="37"/>
        <end position="57"/>
    </location>
</feature>
<reference evidence="2 3" key="1">
    <citation type="submission" date="2017-09" db="EMBL/GenBank/DDBJ databases">
        <title>Depth-based differentiation of microbial function through sediment-hosted aquifers and enrichment of novel symbionts in the deep terrestrial subsurface.</title>
        <authorList>
            <person name="Probst A.J."/>
            <person name="Ladd B."/>
            <person name="Jarett J.K."/>
            <person name="Geller-Mcgrath D.E."/>
            <person name="Sieber C.M."/>
            <person name="Emerson J.B."/>
            <person name="Anantharaman K."/>
            <person name="Thomas B.C."/>
            <person name="Malmstrom R."/>
            <person name="Stieglmeier M."/>
            <person name="Klingl A."/>
            <person name="Woyke T."/>
            <person name="Ryan C.M."/>
            <person name="Banfield J.F."/>
        </authorList>
    </citation>
    <scope>NUCLEOTIDE SEQUENCE [LARGE SCALE GENOMIC DNA]</scope>
    <source>
        <strain evidence="2">CG08_land_8_20_14_0_20_45_16</strain>
    </source>
</reference>
<dbReference type="InterPro" id="IPR045466">
    <property type="entry name" value="DUF6498"/>
</dbReference>